<evidence type="ECO:0000313" key="1">
    <source>
        <dbReference type="EMBL" id="RRT49512.1"/>
    </source>
</evidence>
<protein>
    <submittedName>
        <fullName evidence="1">Uncharacterized protein</fullName>
    </submittedName>
</protein>
<sequence>MVPQRQVFRVYVSKLASDESLGRQHMGAVYHRGSSQIASTSESHGGDLIILRYNWSNWRVGLLQCSYSLKGAGKSEDKAEDGTSVKSSIPCSQGGRALVIKGAKEVCNGKLQVPRQGERAEAKELHKTSVDGLLIKIAESEGLWVDVGVLDQGTK</sequence>
<name>A0A426YCP3_ENSVE</name>
<gene>
    <name evidence="1" type="ORF">B296_00005652</name>
</gene>
<accession>A0A426YCP3</accession>
<organism evidence="1 2">
    <name type="scientific">Ensete ventricosum</name>
    <name type="common">Abyssinian banana</name>
    <name type="synonym">Musa ensete</name>
    <dbReference type="NCBI Taxonomy" id="4639"/>
    <lineage>
        <taxon>Eukaryota</taxon>
        <taxon>Viridiplantae</taxon>
        <taxon>Streptophyta</taxon>
        <taxon>Embryophyta</taxon>
        <taxon>Tracheophyta</taxon>
        <taxon>Spermatophyta</taxon>
        <taxon>Magnoliopsida</taxon>
        <taxon>Liliopsida</taxon>
        <taxon>Zingiberales</taxon>
        <taxon>Musaceae</taxon>
        <taxon>Ensete</taxon>
    </lineage>
</organism>
<proteinExistence type="predicted"/>
<reference evidence="1 2" key="1">
    <citation type="journal article" date="2014" name="Agronomy (Basel)">
        <title>A Draft Genome Sequence for Ensete ventricosum, the Drought-Tolerant Tree Against Hunger.</title>
        <authorList>
            <person name="Harrison J."/>
            <person name="Moore K.A."/>
            <person name="Paszkiewicz K."/>
            <person name="Jones T."/>
            <person name="Grant M."/>
            <person name="Ambacheew D."/>
            <person name="Muzemil S."/>
            <person name="Studholme D.J."/>
        </authorList>
    </citation>
    <scope>NUCLEOTIDE SEQUENCE [LARGE SCALE GENOMIC DNA]</scope>
</reference>
<comment type="caution">
    <text evidence="1">The sequence shown here is derived from an EMBL/GenBank/DDBJ whole genome shotgun (WGS) entry which is preliminary data.</text>
</comment>
<dbReference type="EMBL" id="AMZH03013303">
    <property type="protein sequence ID" value="RRT49512.1"/>
    <property type="molecule type" value="Genomic_DNA"/>
</dbReference>
<dbReference type="Proteomes" id="UP000287651">
    <property type="component" value="Unassembled WGS sequence"/>
</dbReference>
<dbReference type="AlphaFoldDB" id="A0A426YCP3"/>
<evidence type="ECO:0000313" key="2">
    <source>
        <dbReference type="Proteomes" id="UP000287651"/>
    </source>
</evidence>